<dbReference type="PROSITE" id="PS50943">
    <property type="entry name" value="HTH_CROC1"/>
    <property type="match status" value="1"/>
</dbReference>
<proteinExistence type="predicted"/>
<dbReference type="Pfam" id="PF01381">
    <property type="entry name" value="HTH_3"/>
    <property type="match status" value="1"/>
</dbReference>
<dbReference type="CDD" id="cd06529">
    <property type="entry name" value="S24_LexA-like"/>
    <property type="match status" value="1"/>
</dbReference>
<dbReference type="InterPro" id="IPR001387">
    <property type="entry name" value="Cro/C1-type_HTH"/>
</dbReference>
<gene>
    <name evidence="5" type="ordered locus">Marpi_0132</name>
</gene>
<dbReference type="Proteomes" id="UP000007161">
    <property type="component" value="Chromosome"/>
</dbReference>
<dbReference type="STRING" id="443254.Marpi_0132"/>
<dbReference type="InterPro" id="IPR010982">
    <property type="entry name" value="Lambda_DNA-bd_dom_sf"/>
</dbReference>
<accession>H2J371</accession>
<dbReference type="InterPro" id="IPR039418">
    <property type="entry name" value="LexA-like"/>
</dbReference>
<evidence type="ECO:0000313" key="5">
    <source>
        <dbReference type="EMBL" id="AEX84589.1"/>
    </source>
</evidence>
<dbReference type="eggNOG" id="COG1974">
    <property type="taxonomic scope" value="Bacteria"/>
</dbReference>
<dbReference type="SUPFAM" id="SSF51306">
    <property type="entry name" value="LexA/Signal peptidase"/>
    <property type="match status" value="1"/>
</dbReference>
<name>H2J371_MARPK</name>
<dbReference type="SUPFAM" id="SSF47413">
    <property type="entry name" value="lambda repressor-like DNA-binding domains"/>
    <property type="match status" value="1"/>
</dbReference>
<organism evidence="5 6">
    <name type="scientific">Marinitoga piezophila (strain DSM 14283 / JCM 11233 / KA3)</name>
    <dbReference type="NCBI Taxonomy" id="443254"/>
    <lineage>
        <taxon>Bacteria</taxon>
        <taxon>Thermotogati</taxon>
        <taxon>Thermotogota</taxon>
        <taxon>Thermotogae</taxon>
        <taxon>Petrotogales</taxon>
        <taxon>Petrotogaceae</taxon>
        <taxon>Marinitoga</taxon>
    </lineage>
</organism>
<dbReference type="AlphaFoldDB" id="H2J371"/>
<keyword evidence="1" id="KW-0805">Transcription regulation</keyword>
<dbReference type="GO" id="GO:0003677">
    <property type="term" value="F:DNA binding"/>
    <property type="evidence" value="ECO:0007669"/>
    <property type="project" value="UniProtKB-KW"/>
</dbReference>
<dbReference type="PANTHER" id="PTHR40661:SF3">
    <property type="entry name" value="FELS-1 PROPHAGE TRANSCRIPTIONAL REGULATOR"/>
    <property type="match status" value="1"/>
</dbReference>
<reference evidence="6" key="2">
    <citation type="submission" date="2012-01" db="EMBL/GenBank/DDBJ databases">
        <title>Complete sequence of chromosome of Marinitoga piezophila KA3.</title>
        <authorList>
            <person name="Lucas S."/>
            <person name="Han J."/>
            <person name="Lapidus A."/>
            <person name="Cheng J.-F."/>
            <person name="Goodwin L."/>
            <person name="Pitluck S."/>
            <person name="Peters L."/>
            <person name="Mikhailova N."/>
            <person name="Teshima H."/>
            <person name="Detter J.C."/>
            <person name="Han C."/>
            <person name="Tapia R."/>
            <person name="Land M."/>
            <person name="Hauser L."/>
            <person name="Kyrpides N."/>
            <person name="Ivanova N."/>
            <person name="Pagani I."/>
            <person name="Jebbar M."/>
            <person name="Vannier P."/>
            <person name="Oger P."/>
            <person name="Cario A."/>
            <person name="Bartlett D."/>
            <person name="Noll K.M."/>
            <person name="Woyke T."/>
        </authorList>
    </citation>
    <scope>NUCLEOTIDE SEQUENCE [LARGE SCALE GENOMIC DNA]</scope>
    <source>
        <strain evidence="6">DSM 14283 / JCM 11233 / KA3</strain>
    </source>
</reference>
<dbReference type="RefSeq" id="WP_014295661.1">
    <property type="nucleotide sequence ID" value="NC_016751.1"/>
</dbReference>
<dbReference type="PANTHER" id="PTHR40661">
    <property type="match status" value="1"/>
</dbReference>
<evidence type="ECO:0000259" key="4">
    <source>
        <dbReference type="PROSITE" id="PS50943"/>
    </source>
</evidence>
<dbReference type="HOGENOM" id="CLU_066192_1_1_0"/>
<protein>
    <submittedName>
        <fullName evidence="5">SOS response transcriptional repressor, RecA-mediated autopeptidase</fullName>
    </submittedName>
</protein>
<dbReference type="CDD" id="cd00093">
    <property type="entry name" value="HTH_XRE"/>
    <property type="match status" value="1"/>
</dbReference>
<evidence type="ECO:0000256" key="2">
    <source>
        <dbReference type="ARBA" id="ARBA00023125"/>
    </source>
</evidence>
<dbReference type="MEROPS" id="S24.001"/>
<keyword evidence="3" id="KW-0804">Transcription</keyword>
<dbReference type="KEGG" id="mpz:Marpi_0132"/>
<dbReference type="Pfam" id="PF00717">
    <property type="entry name" value="Peptidase_S24"/>
    <property type="match status" value="1"/>
</dbReference>
<dbReference type="InterPro" id="IPR015927">
    <property type="entry name" value="Peptidase_S24_S26A/B/C"/>
</dbReference>
<dbReference type="Gene3D" id="2.10.109.10">
    <property type="entry name" value="Umud Fragment, subunit A"/>
    <property type="match status" value="1"/>
</dbReference>
<sequence length="206" mass="23124">MKNEIGERIKKLRERKGISREKLGAIIGIAGNSVYRIEAGINKPSAEVIIELAKYFDVSTDYLLGLDNISGNDTYVRVEMKKIPVYEKVAAGVSGAAQPVDYPIDEIYIPKGWKGTFAVEVVGDSMEPEIKEGDYVIVDPESYIDSGNRVIALLNDGEDALVKVFRKTFDGTIMLYSLNPKYEPIILTPDLRWKIIGKVVNLYRRY</sequence>
<dbReference type="InterPro" id="IPR036286">
    <property type="entry name" value="LexA/Signal_pep-like_sf"/>
</dbReference>
<evidence type="ECO:0000256" key="1">
    <source>
        <dbReference type="ARBA" id="ARBA00023015"/>
    </source>
</evidence>
<evidence type="ECO:0000313" key="6">
    <source>
        <dbReference type="Proteomes" id="UP000007161"/>
    </source>
</evidence>
<dbReference type="Gene3D" id="1.10.260.40">
    <property type="entry name" value="lambda repressor-like DNA-binding domains"/>
    <property type="match status" value="1"/>
</dbReference>
<dbReference type="SMART" id="SM00530">
    <property type="entry name" value="HTH_XRE"/>
    <property type="match status" value="1"/>
</dbReference>
<evidence type="ECO:0000256" key="3">
    <source>
        <dbReference type="ARBA" id="ARBA00023163"/>
    </source>
</evidence>
<keyword evidence="2" id="KW-0238">DNA-binding</keyword>
<dbReference type="EMBL" id="CP003257">
    <property type="protein sequence ID" value="AEX84589.1"/>
    <property type="molecule type" value="Genomic_DNA"/>
</dbReference>
<reference evidence="5 6" key="1">
    <citation type="journal article" date="2012" name="J. Bacteriol.">
        <title>Complete Genome Sequence of the Thermophilic, Piezophilic, Heterotrophic Bacterium Marinitoga piezophila KA3.</title>
        <authorList>
            <person name="Lucas S."/>
            <person name="Han J."/>
            <person name="Lapidus A."/>
            <person name="Cheng J.F."/>
            <person name="Goodwin L.A."/>
            <person name="Pitluck S."/>
            <person name="Peters L."/>
            <person name="Mikhailova N."/>
            <person name="Teshima H."/>
            <person name="Detter J.C."/>
            <person name="Han C."/>
            <person name="Tapia R."/>
            <person name="Land M."/>
            <person name="Hauser L."/>
            <person name="Kyrpides N.C."/>
            <person name="Ivanova N."/>
            <person name="Pagani I."/>
            <person name="Vannier P."/>
            <person name="Oger P."/>
            <person name="Bartlett D.H."/>
            <person name="Noll K.M."/>
            <person name="Woyke T."/>
            <person name="Jebbar M."/>
        </authorList>
    </citation>
    <scope>NUCLEOTIDE SEQUENCE [LARGE SCALE GENOMIC DNA]</scope>
    <source>
        <strain evidence="6">DSM 14283 / JCM 11233 / KA3</strain>
    </source>
</reference>
<keyword evidence="6" id="KW-1185">Reference proteome</keyword>
<feature type="domain" description="HTH cro/C1-type" evidence="4">
    <location>
        <begin position="9"/>
        <end position="63"/>
    </location>
</feature>